<dbReference type="AlphaFoldDB" id="A0A8X7W4B7"/>
<dbReference type="Gene3D" id="2.120.10.80">
    <property type="entry name" value="Kelch-type beta propeller"/>
    <property type="match status" value="1"/>
</dbReference>
<sequence length="274" mass="31335">MSFNIRAENKQLPSITSLPEDIVVDILARNNKENRHSRLYILRQKEKDKGLRPKKIKKKDKGLVLIPGLPAMPRYGSFAAVGSRIYVFDGIKSYFIDCTSHTVQHLPTMPVHMHYTVADVSCGRIYVFGFLGTDPDRSYAMLVFDTETQTWEGPMTVPGMQIGYGCLVVMAGKMYMRGFQNIFVYNPKKSKWETDEVLSLKLWQYPCVVDDVLYFYDYSDKELCAYDPEHKCWQVVKGVEDFLTETRRAGCVGCDHALIAGRFDLLDISLDVVL</sequence>
<dbReference type="InterPro" id="IPR015915">
    <property type="entry name" value="Kelch-typ_b-propeller"/>
</dbReference>
<proteinExistence type="predicted"/>
<dbReference type="Pfam" id="PF25210">
    <property type="entry name" value="Kelch_FKB95"/>
    <property type="match status" value="1"/>
</dbReference>
<dbReference type="EMBL" id="JAAMPC010000003">
    <property type="protein sequence ID" value="KAG2322160.1"/>
    <property type="molecule type" value="Genomic_DNA"/>
</dbReference>
<dbReference type="PANTHER" id="PTHR24414:SF141">
    <property type="entry name" value="GENOME ASSEMBLY, CHROMOSOME: A07"/>
    <property type="match status" value="1"/>
</dbReference>
<gene>
    <name evidence="2" type="ORF">Bca52824_015373</name>
</gene>
<dbReference type="Proteomes" id="UP000886595">
    <property type="component" value="Unassembled WGS sequence"/>
</dbReference>
<evidence type="ECO:0000313" key="2">
    <source>
        <dbReference type="EMBL" id="KAG2322160.1"/>
    </source>
</evidence>
<dbReference type="InterPro" id="IPR050354">
    <property type="entry name" value="F-box/kelch-repeat_ARATH"/>
</dbReference>
<comment type="caution">
    <text evidence="2">The sequence shown here is derived from an EMBL/GenBank/DDBJ whole genome shotgun (WGS) entry which is preliminary data.</text>
</comment>
<organism evidence="2 3">
    <name type="scientific">Brassica carinata</name>
    <name type="common">Ethiopian mustard</name>
    <name type="synonym">Abyssinian cabbage</name>
    <dbReference type="NCBI Taxonomy" id="52824"/>
    <lineage>
        <taxon>Eukaryota</taxon>
        <taxon>Viridiplantae</taxon>
        <taxon>Streptophyta</taxon>
        <taxon>Embryophyta</taxon>
        <taxon>Tracheophyta</taxon>
        <taxon>Spermatophyta</taxon>
        <taxon>Magnoliopsida</taxon>
        <taxon>eudicotyledons</taxon>
        <taxon>Gunneridae</taxon>
        <taxon>Pentapetalae</taxon>
        <taxon>rosids</taxon>
        <taxon>malvids</taxon>
        <taxon>Brassicales</taxon>
        <taxon>Brassicaceae</taxon>
        <taxon>Brassiceae</taxon>
        <taxon>Brassica</taxon>
    </lineage>
</organism>
<accession>A0A8X7W4B7</accession>
<dbReference type="PANTHER" id="PTHR24414">
    <property type="entry name" value="F-BOX/KELCH-REPEAT PROTEIN SKIP4"/>
    <property type="match status" value="1"/>
</dbReference>
<feature type="domain" description="FKB95-like N-terminal Kelch" evidence="1">
    <location>
        <begin position="40"/>
        <end position="249"/>
    </location>
</feature>
<evidence type="ECO:0000313" key="3">
    <source>
        <dbReference type="Proteomes" id="UP000886595"/>
    </source>
</evidence>
<dbReference type="SUPFAM" id="SSF117281">
    <property type="entry name" value="Kelch motif"/>
    <property type="match status" value="1"/>
</dbReference>
<dbReference type="InterPro" id="IPR057499">
    <property type="entry name" value="Kelch_FKB95"/>
</dbReference>
<dbReference type="OrthoDB" id="1091955at2759"/>
<keyword evidence="3" id="KW-1185">Reference proteome</keyword>
<protein>
    <recommendedName>
        <fullName evidence="1">FKB95-like N-terminal Kelch domain-containing protein</fullName>
    </recommendedName>
</protein>
<evidence type="ECO:0000259" key="1">
    <source>
        <dbReference type="Pfam" id="PF25210"/>
    </source>
</evidence>
<name>A0A8X7W4B7_BRACI</name>
<reference evidence="2 3" key="1">
    <citation type="submission" date="2020-02" db="EMBL/GenBank/DDBJ databases">
        <authorList>
            <person name="Ma Q."/>
            <person name="Huang Y."/>
            <person name="Song X."/>
            <person name="Pei D."/>
        </authorList>
    </citation>
    <scope>NUCLEOTIDE SEQUENCE [LARGE SCALE GENOMIC DNA]</scope>
    <source>
        <strain evidence="2">Sxm20200214</strain>
        <tissue evidence="2">Leaf</tissue>
    </source>
</reference>